<organism evidence="4 5">
    <name type="scientific">Prorocentrum cordatum</name>
    <dbReference type="NCBI Taxonomy" id="2364126"/>
    <lineage>
        <taxon>Eukaryota</taxon>
        <taxon>Sar</taxon>
        <taxon>Alveolata</taxon>
        <taxon>Dinophyceae</taxon>
        <taxon>Prorocentrales</taxon>
        <taxon>Prorocentraceae</taxon>
        <taxon>Prorocentrum</taxon>
    </lineage>
</organism>
<dbReference type="Gene3D" id="3.30.70.330">
    <property type="match status" value="1"/>
</dbReference>
<protein>
    <recommendedName>
        <fullName evidence="3">RRM domain-containing protein</fullName>
    </recommendedName>
</protein>
<proteinExistence type="predicted"/>
<evidence type="ECO:0000259" key="3">
    <source>
        <dbReference type="PROSITE" id="PS50102"/>
    </source>
</evidence>
<dbReference type="Pfam" id="PF01728">
    <property type="entry name" value="FtsJ"/>
    <property type="match status" value="1"/>
</dbReference>
<dbReference type="InterPro" id="IPR035979">
    <property type="entry name" value="RBD_domain_sf"/>
</dbReference>
<keyword evidence="5" id="KW-1185">Reference proteome</keyword>
<evidence type="ECO:0000313" key="4">
    <source>
        <dbReference type="EMBL" id="CAK0851068.1"/>
    </source>
</evidence>
<dbReference type="SUPFAM" id="SSF53335">
    <property type="entry name" value="S-adenosyl-L-methionine-dependent methyltransferases"/>
    <property type="match status" value="1"/>
</dbReference>
<feature type="region of interest" description="Disordered" evidence="2">
    <location>
        <begin position="22"/>
        <end position="44"/>
    </location>
</feature>
<gene>
    <name evidence="4" type="ORF">PCOR1329_LOCUS43321</name>
</gene>
<feature type="domain" description="RRM" evidence="3">
    <location>
        <begin position="587"/>
        <end position="667"/>
    </location>
</feature>
<dbReference type="Gene3D" id="3.40.50.150">
    <property type="entry name" value="Vaccinia Virus protein VP39"/>
    <property type="match status" value="1"/>
</dbReference>
<evidence type="ECO:0000256" key="2">
    <source>
        <dbReference type="SAM" id="MobiDB-lite"/>
    </source>
</evidence>
<feature type="compositionally biased region" description="Pro residues" evidence="2">
    <location>
        <begin position="80"/>
        <end position="96"/>
    </location>
</feature>
<dbReference type="PROSITE" id="PS50102">
    <property type="entry name" value="RRM"/>
    <property type="match status" value="1"/>
</dbReference>
<dbReference type="InterPro" id="IPR002877">
    <property type="entry name" value="RNA_MeTrfase_FtsJ_dom"/>
</dbReference>
<dbReference type="EMBL" id="CAUYUJ010015205">
    <property type="protein sequence ID" value="CAK0851068.1"/>
    <property type="molecule type" value="Genomic_DNA"/>
</dbReference>
<sequence>MLEALSVRAQGLRWRRAARLGALWPPGPSQRRRGADDGGGARWSPRTVATVALGGTTTGAKQVLVDRLKALAEARSGPSGPAPAPPKRAAAPPPAAAEPAPKRGKAAPTAEQQHDFLDAAKAGDFERVKELLESVPGLLQASCVGHGTGTLRLAAPWAAGRCRLRSVGNGVKFCSALAGASPGPRMAEWGSEPWAAAGQPGGWQGSPAWQEAAAGAYWHAADEGWGDPGWQVTGPVGAWGGQWGWAEGGWSGGAGSGQEPWQAQLAAPSLGNTDEHTASVHYGKTFSVLSEVLEKHPAAFQGVSSFLDLGCAPGGFAGRLLEQFPAAQGYGVTIPREAGGFPVLICDERFHIQLGDLMQFRSPDELDCPQGVDVCMADAQDLGRRTNPAGREQEAGRGRGRRAREGGRGGKAAKEVGVQAACSVLGIWALTLQELLLAFGRLRGGGTLLFRFGWRGRGANEEAWYREATVKLFALLMTYFSGVAPCKSEFSHQAHSSFYVVASGFNFDAYSDADLGRKLRESIDHIVGCERPVDLPWCMEEVCPAEFATPALRERISALLDSVGKLRAIGMATRQHLEASGRETGDATIFISPVPFQLTMQRLRERLERFGQIANIRRRAHPVGVGADAVVHFTQAAHATNALEAIEKLKILGPSVTAKRISEGRGR</sequence>
<feature type="region of interest" description="Disordered" evidence="2">
    <location>
        <begin position="74"/>
        <end position="111"/>
    </location>
</feature>
<comment type="caution">
    <text evidence="4">The sequence shown here is derived from an EMBL/GenBank/DDBJ whole genome shotgun (WGS) entry which is preliminary data.</text>
</comment>
<dbReference type="SUPFAM" id="SSF54928">
    <property type="entry name" value="RNA-binding domain, RBD"/>
    <property type="match status" value="1"/>
</dbReference>
<dbReference type="InterPro" id="IPR012677">
    <property type="entry name" value="Nucleotide-bd_a/b_plait_sf"/>
</dbReference>
<dbReference type="InterPro" id="IPR000504">
    <property type="entry name" value="RRM_dom"/>
</dbReference>
<evidence type="ECO:0000256" key="1">
    <source>
        <dbReference type="PROSITE-ProRule" id="PRU00176"/>
    </source>
</evidence>
<dbReference type="InterPro" id="IPR029063">
    <property type="entry name" value="SAM-dependent_MTases_sf"/>
</dbReference>
<name>A0ABN9TY30_9DINO</name>
<reference evidence="4" key="1">
    <citation type="submission" date="2023-10" db="EMBL/GenBank/DDBJ databases">
        <authorList>
            <person name="Chen Y."/>
            <person name="Shah S."/>
            <person name="Dougan E. K."/>
            <person name="Thang M."/>
            <person name="Chan C."/>
        </authorList>
    </citation>
    <scope>NUCLEOTIDE SEQUENCE [LARGE SCALE GENOMIC DNA]</scope>
</reference>
<feature type="region of interest" description="Disordered" evidence="2">
    <location>
        <begin position="383"/>
        <end position="410"/>
    </location>
</feature>
<accession>A0ABN9TY30</accession>
<keyword evidence="1" id="KW-0694">RNA-binding</keyword>
<feature type="compositionally biased region" description="Basic and acidic residues" evidence="2">
    <location>
        <begin position="391"/>
        <end position="410"/>
    </location>
</feature>
<dbReference type="SMART" id="SM00360">
    <property type="entry name" value="RRM"/>
    <property type="match status" value="1"/>
</dbReference>
<evidence type="ECO:0000313" key="5">
    <source>
        <dbReference type="Proteomes" id="UP001189429"/>
    </source>
</evidence>
<dbReference type="Proteomes" id="UP001189429">
    <property type="component" value="Unassembled WGS sequence"/>
</dbReference>